<comment type="caution">
    <text evidence="1">The sequence shown here is derived from an EMBL/GenBank/DDBJ whole genome shotgun (WGS) entry which is preliminary data.</text>
</comment>
<gene>
    <name evidence="1" type="ORF">Sradi_5881600</name>
</gene>
<accession>A0AAW2KS09</accession>
<name>A0AAW2KS09_SESRA</name>
<organism evidence="1">
    <name type="scientific">Sesamum radiatum</name>
    <name type="common">Black benniseed</name>
    <dbReference type="NCBI Taxonomy" id="300843"/>
    <lineage>
        <taxon>Eukaryota</taxon>
        <taxon>Viridiplantae</taxon>
        <taxon>Streptophyta</taxon>
        <taxon>Embryophyta</taxon>
        <taxon>Tracheophyta</taxon>
        <taxon>Spermatophyta</taxon>
        <taxon>Magnoliopsida</taxon>
        <taxon>eudicotyledons</taxon>
        <taxon>Gunneridae</taxon>
        <taxon>Pentapetalae</taxon>
        <taxon>asterids</taxon>
        <taxon>lamiids</taxon>
        <taxon>Lamiales</taxon>
        <taxon>Pedaliaceae</taxon>
        <taxon>Sesamum</taxon>
    </lineage>
</organism>
<reference evidence="1" key="2">
    <citation type="journal article" date="2024" name="Plant">
        <title>Genomic evolution and insights into agronomic trait innovations of Sesamum species.</title>
        <authorList>
            <person name="Miao H."/>
            <person name="Wang L."/>
            <person name="Qu L."/>
            <person name="Liu H."/>
            <person name="Sun Y."/>
            <person name="Le M."/>
            <person name="Wang Q."/>
            <person name="Wei S."/>
            <person name="Zheng Y."/>
            <person name="Lin W."/>
            <person name="Duan Y."/>
            <person name="Cao H."/>
            <person name="Xiong S."/>
            <person name="Wang X."/>
            <person name="Wei L."/>
            <person name="Li C."/>
            <person name="Ma Q."/>
            <person name="Ju M."/>
            <person name="Zhao R."/>
            <person name="Li G."/>
            <person name="Mu C."/>
            <person name="Tian Q."/>
            <person name="Mei H."/>
            <person name="Zhang T."/>
            <person name="Gao T."/>
            <person name="Zhang H."/>
        </authorList>
    </citation>
    <scope>NUCLEOTIDE SEQUENCE</scope>
    <source>
        <strain evidence="1">G02</strain>
    </source>
</reference>
<evidence type="ECO:0000313" key="1">
    <source>
        <dbReference type="EMBL" id="KAL0309393.1"/>
    </source>
</evidence>
<reference evidence="1" key="1">
    <citation type="submission" date="2020-06" db="EMBL/GenBank/DDBJ databases">
        <authorList>
            <person name="Li T."/>
            <person name="Hu X."/>
            <person name="Zhang T."/>
            <person name="Song X."/>
            <person name="Zhang H."/>
            <person name="Dai N."/>
            <person name="Sheng W."/>
            <person name="Hou X."/>
            <person name="Wei L."/>
        </authorList>
    </citation>
    <scope>NUCLEOTIDE SEQUENCE</scope>
    <source>
        <strain evidence="1">G02</strain>
        <tissue evidence="1">Leaf</tissue>
    </source>
</reference>
<sequence length="94" mass="10441">MNIRVSRGAVGACETNDGLGVTAKDHPTVDVLGAALDGFKWRWVNERALWRLICCRSGRRCREGLSRCFRGIRSIRKKWSDHVSKSPATAPTTA</sequence>
<dbReference type="EMBL" id="JACGWJ010000027">
    <property type="protein sequence ID" value="KAL0309393.1"/>
    <property type="molecule type" value="Genomic_DNA"/>
</dbReference>
<proteinExistence type="predicted"/>
<dbReference type="AlphaFoldDB" id="A0AAW2KS09"/>
<protein>
    <submittedName>
        <fullName evidence="1">Uncharacterized protein</fullName>
    </submittedName>
</protein>